<evidence type="ECO:0000256" key="8">
    <source>
        <dbReference type="RuleBase" id="RU364001"/>
    </source>
</evidence>
<evidence type="ECO:0000256" key="3">
    <source>
        <dbReference type="ARBA" id="ARBA00022714"/>
    </source>
</evidence>
<feature type="signal peptide" evidence="9">
    <location>
        <begin position="1"/>
        <end position="19"/>
    </location>
</feature>
<dbReference type="Gene3D" id="3.10.20.30">
    <property type="match status" value="1"/>
</dbReference>
<keyword evidence="3 8" id="KW-0001">2Fe-2S</keyword>
<evidence type="ECO:0000256" key="2">
    <source>
        <dbReference type="ARBA" id="ARBA00022448"/>
    </source>
</evidence>
<name>A0ABP0PW71_9DINO</name>
<gene>
    <name evidence="11" type="ORF">SCF082_LOCUS37999</name>
</gene>
<dbReference type="PANTHER" id="PTHR43112:SF3">
    <property type="entry name" value="FERREDOXIN-2, CHLOROPLASTIC"/>
    <property type="match status" value="1"/>
</dbReference>
<sequence length="168" mass="18838">MARLCKVLLLFGTVSDVYQRRLWTGVSRRVFTRENKVTLRRYKVTLQSDEESVSFECAADEYVLAQAEEQGIEMPSLCRYGNCAACIGKLLSGHMDQSEQVYLTEEELEEGYCITCVGYPASDVTIKTGCRDEVIESKCCFSTPLCAWCPYQGMEGERPQKSGRPGVG</sequence>
<reference evidence="11 12" key="1">
    <citation type="submission" date="2024-02" db="EMBL/GenBank/DDBJ databases">
        <authorList>
            <person name="Chen Y."/>
            <person name="Shah S."/>
            <person name="Dougan E. K."/>
            <person name="Thang M."/>
            <person name="Chan C."/>
        </authorList>
    </citation>
    <scope>NUCLEOTIDE SEQUENCE [LARGE SCALE GENOMIC DNA]</scope>
</reference>
<dbReference type="SUPFAM" id="SSF54292">
    <property type="entry name" value="2Fe-2S ferredoxin-like"/>
    <property type="match status" value="1"/>
</dbReference>
<evidence type="ECO:0000256" key="5">
    <source>
        <dbReference type="ARBA" id="ARBA00022982"/>
    </source>
</evidence>
<keyword evidence="5 8" id="KW-0249">Electron transport</keyword>
<evidence type="ECO:0000313" key="12">
    <source>
        <dbReference type="Proteomes" id="UP001642464"/>
    </source>
</evidence>
<evidence type="ECO:0000256" key="4">
    <source>
        <dbReference type="ARBA" id="ARBA00022723"/>
    </source>
</evidence>
<dbReference type="Proteomes" id="UP001642464">
    <property type="component" value="Unassembled WGS sequence"/>
</dbReference>
<keyword evidence="9" id="KW-0732">Signal</keyword>
<dbReference type="InterPro" id="IPR036010">
    <property type="entry name" value="2Fe-2S_ferredoxin-like_sf"/>
</dbReference>
<dbReference type="Pfam" id="PF00111">
    <property type="entry name" value="Fer2"/>
    <property type="match status" value="1"/>
</dbReference>
<comment type="caution">
    <text evidence="11">The sequence shown here is derived from an EMBL/GenBank/DDBJ whole genome shotgun (WGS) entry which is preliminary data.</text>
</comment>
<comment type="cofactor">
    <cofactor evidence="8">
        <name>[2Fe-2S] cluster</name>
        <dbReference type="ChEBI" id="CHEBI:190135"/>
    </cofactor>
    <text evidence="8">Binds 1 [2Fe-2S] cluster.</text>
</comment>
<dbReference type="CDD" id="cd00207">
    <property type="entry name" value="fer2"/>
    <property type="match status" value="1"/>
</dbReference>
<comment type="function">
    <text evidence="8">Ferredoxins are iron-sulfur proteins that transfer electrons in a wide variety of metabolic reactions.</text>
</comment>
<dbReference type="InterPro" id="IPR012675">
    <property type="entry name" value="Beta-grasp_dom_sf"/>
</dbReference>
<feature type="chain" id="PRO_5046885416" description="Ferredoxin" evidence="9">
    <location>
        <begin position="20"/>
        <end position="168"/>
    </location>
</feature>
<dbReference type="PROSITE" id="PS51085">
    <property type="entry name" value="2FE2S_FER_2"/>
    <property type="match status" value="1"/>
</dbReference>
<dbReference type="PANTHER" id="PTHR43112">
    <property type="entry name" value="FERREDOXIN"/>
    <property type="match status" value="1"/>
</dbReference>
<evidence type="ECO:0000313" key="11">
    <source>
        <dbReference type="EMBL" id="CAK9079637.1"/>
    </source>
</evidence>
<dbReference type="PROSITE" id="PS00197">
    <property type="entry name" value="2FE2S_FER_1"/>
    <property type="match status" value="1"/>
</dbReference>
<keyword evidence="6 8" id="KW-0408">Iron</keyword>
<feature type="domain" description="2Fe-2S ferredoxin-type" evidence="10">
    <location>
        <begin position="42"/>
        <end position="132"/>
    </location>
</feature>
<evidence type="ECO:0000256" key="9">
    <source>
        <dbReference type="SAM" id="SignalP"/>
    </source>
</evidence>
<dbReference type="InterPro" id="IPR001041">
    <property type="entry name" value="2Fe-2S_ferredoxin-type"/>
</dbReference>
<keyword evidence="12" id="KW-1185">Reference proteome</keyword>
<dbReference type="InterPro" id="IPR006058">
    <property type="entry name" value="2Fe2S_fd_BS"/>
</dbReference>
<keyword evidence="2 8" id="KW-0813">Transport</keyword>
<evidence type="ECO:0000259" key="10">
    <source>
        <dbReference type="PROSITE" id="PS51085"/>
    </source>
</evidence>
<evidence type="ECO:0000256" key="6">
    <source>
        <dbReference type="ARBA" id="ARBA00023004"/>
    </source>
</evidence>
<evidence type="ECO:0000256" key="7">
    <source>
        <dbReference type="ARBA" id="ARBA00023014"/>
    </source>
</evidence>
<accession>A0ABP0PW71</accession>
<keyword evidence="7 8" id="KW-0411">Iron-sulfur</keyword>
<protein>
    <recommendedName>
        <fullName evidence="8">Ferredoxin</fullName>
    </recommendedName>
</protein>
<dbReference type="NCBIfam" id="TIGR02008">
    <property type="entry name" value="fdx_plant"/>
    <property type="match status" value="1"/>
</dbReference>
<dbReference type="EMBL" id="CAXAMM010038633">
    <property type="protein sequence ID" value="CAK9079637.1"/>
    <property type="molecule type" value="Genomic_DNA"/>
</dbReference>
<dbReference type="InterPro" id="IPR010241">
    <property type="entry name" value="Fd_pln"/>
</dbReference>
<comment type="similarity">
    <text evidence="1 8">Belongs to the 2Fe2S plant-type ferredoxin family.</text>
</comment>
<keyword evidence="4 8" id="KW-0479">Metal-binding</keyword>
<evidence type="ECO:0000256" key="1">
    <source>
        <dbReference type="ARBA" id="ARBA00007874"/>
    </source>
</evidence>
<organism evidence="11 12">
    <name type="scientific">Durusdinium trenchii</name>
    <dbReference type="NCBI Taxonomy" id="1381693"/>
    <lineage>
        <taxon>Eukaryota</taxon>
        <taxon>Sar</taxon>
        <taxon>Alveolata</taxon>
        <taxon>Dinophyceae</taxon>
        <taxon>Suessiales</taxon>
        <taxon>Symbiodiniaceae</taxon>
        <taxon>Durusdinium</taxon>
    </lineage>
</organism>
<proteinExistence type="inferred from homology"/>